<dbReference type="InterPro" id="IPR016181">
    <property type="entry name" value="Acyl_CoA_acyltransferase"/>
</dbReference>
<feature type="domain" description="N-acetyltransferase" evidence="2">
    <location>
        <begin position="3"/>
        <end position="154"/>
    </location>
</feature>
<keyword evidence="1 3" id="KW-0808">Transferase</keyword>
<dbReference type="CDD" id="cd04301">
    <property type="entry name" value="NAT_SF"/>
    <property type="match status" value="1"/>
</dbReference>
<evidence type="ECO:0000256" key="1">
    <source>
        <dbReference type="ARBA" id="ARBA00022679"/>
    </source>
</evidence>
<evidence type="ECO:0000313" key="3">
    <source>
        <dbReference type="EMBL" id="ASO07322.1"/>
    </source>
</evidence>
<evidence type="ECO:0000259" key="2">
    <source>
        <dbReference type="PROSITE" id="PS51186"/>
    </source>
</evidence>
<name>A0A221V162_9FLAO</name>
<dbReference type="Proteomes" id="UP000204551">
    <property type="component" value="Chromosome"/>
</dbReference>
<dbReference type="SUPFAM" id="SSF55729">
    <property type="entry name" value="Acyl-CoA N-acyltransferases (Nat)"/>
    <property type="match status" value="1"/>
</dbReference>
<organism evidence="3 4">
    <name type="scientific">Arenibacter algicola</name>
    <dbReference type="NCBI Taxonomy" id="616991"/>
    <lineage>
        <taxon>Bacteria</taxon>
        <taxon>Pseudomonadati</taxon>
        <taxon>Bacteroidota</taxon>
        <taxon>Flavobacteriia</taxon>
        <taxon>Flavobacteriales</taxon>
        <taxon>Flavobacteriaceae</taxon>
        <taxon>Arenibacter</taxon>
    </lineage>
</organism>
<dbReference type="GO" id="GO:0008080">
    <property type="term" value="F:N-acetyltransferase activity"/>
    <property type="evidence" value="ECO:0007669"/>
    <property type="project" value="InterPro"/>
</dbReference>
<dbReference type="RefSeq" id="WP_031443885.1">
    <property type="nucleotide sequence ID" value="NZ_CP022515.1"/>
</dbReference>
<dbReference type="PANTHER" id="PTHR13947:SF37">
    <property type="entry name" value="LD18367P"/>
    <property type="match status" value="1"/>
</dbReference>
<dbReference type="eggNOG" id="COG0456">
    <property type="taxonomic scope" value="Bacteria"/>
</dbReference>
<gene>
    <name evidence="3" type="ORF">AREALGSMS7_03914</name>
</gene>
<dbReference type="EMBL" id="CP022515">
    <property type="protein sequence ID" value="ASO07322.1"/>
    <property type="molecule type" value="Genomic_DNA"/>
</dbReference>
<dbReference type="InterPro" id="IPR000182">
    <property type="entry name" value="GNAT_dom"/>
</dbReference>
<dbReference type="Pfam" id="PF00583">
    <property type="entry name" value="Acetyltransf_1"/>
    <property type="match status" value="1"/>
</dbReference>
<dbReference type="STRING" id="616991.GCA_000733925_02166"/>
<reference evidence="3 4" key="1">
    <citation type="submission" date="2017-07" db="EMBL/GenBank/DDBJ databases">
        <title>Genome Sequence of Arenibacter algicola Strain SMS7 Isolated from a culture of the Diatom Skeletonema marinoi.</title>
        <authorList>
            <person name="Topel M."/>
            <person name="Pinder M.I.M."/>
            <person name="Johansson O.N."/>
            <person name="Kourtchenko O."/>
            <person name="Godhe A."/>
            <person name="Clarke A.K."/>
        </authorList>
    </citation>
    <scope>NUCLEOTIDE SEQUENCE [LARGE SCALE GENOMIC DNA]</scope>
    <source>
        <strain evidence="3 4">SMS7</strain>
    </source>
</reference>
<dbReference type="InterPro" id="IPR050769">
    <property type="entry name" value="NAT_camello-type"/>
</dbReference>
<protein>
    <submittedName>
        <fullName evidence="3">Ribosomal-protein-alanine N-acetyltransferase</fullName>
    </submittedName>
</protein>
<evidence type="ECO:0000313" key="4">
    <source>
        <dbReference type="Proteomes" id="UP000204551"/>
    </source>
</evidence>
<sequence>MDLSIIPFDSQYAKRFKELNVAWLEKYFYVEPKDTYILENCEANIINKGGYIYFAQYNDEIVGCFAFLKVRDREYELGKMAVDPKYQGLKIGQSLLRFAIDLGKQNAWKKIILYSSTKLENALYIYRKYGFKEIEIEKNLPYARSDIKMELLIN</sequence>
<proteinExistence type="predicted"/>
<dbReference type="AlphaFoldDB" id="A0A221V162"/>
<dbReference type="KEGG" id="aalg:AREALGSMS7_03914"/>
<dbReference type="PROSITE" id="PS51186">
    <property type="entry name" value="GNAT"/>
    <property type="match status" value="1"/>
</dbReference>
<dbReference type="Gene3D" id="3.40.630.30">
    <property type="match status" value="1"/>
</dbReference>
<accession>A0A221V162</accession>
<dbReference type="PANTHER" id="PTHR13947">
    <property type="entry name" value="GNAT FAMILY N-ACETYLTRANSFERASE"/>
    <property type="match status" value="1"/>
</dbReference>